<reference evidence="1 2" key="1">
    <citation type="submission" date="2016-10" db="EMBL/GenBank/DDBJ databases">
        <authorList>
            <person name="de Groot N.N."/>
        </authorList>
    </citation>
    <scope>NUCLEOTIDE SEQUENCE [LARGE SCALE GENOMIC DNA]</scope>
    <source>
        <strain evidence="1 2">Nm1</strain>
    </source>
</reference>
<dbReference type="AlphaFoldDB" id="A0A1H3IM73"/>
<proteinExistence type="predicted"/>
<accession>A0A1H3IM73</accession>
<dbReference type="EMBL" id="FNOY01000027">
    <property type="protein sequence ID" value="SDY28379.1"/>
    <property type="molecule type" value="Genomic_DNA"/>
</dbReference>
<evidence type="ECO:0000313" key="2">
    <source>
        <dbReference type="Proteomes" id="UP000198640"/>
    </source>
</evidence>
<dbReference type="Proteomes" id="UP000198640">
    <property type="component" value="Unassembled WGS sequence"/>
</dbReference>
<name>A0A1H3IM73_9PROT</name>
<keyword evidence="2" id="KW-1185">Reference proteome</keyword>
<dbReference type="InterPro" id="IPR010412">
    <property type="entry name" value="DUF1007"/>
</dbReference>
<dbReference type="Pfam" id="PF06226">
    <property type="entry name" value="DUF1007"/>
    <property type="match status" value="1"/>
</dbReference>
<gene>
    <name evidence="1" type="ORF">SAMN05421881_102724</name>
</gene>
<sequence>MVIQKSILACCIGWVTMIPPCGAHPHNWVTMRSEFVANDEGELIAVNQTWRFDFFFSAILIAETVNEWQQPLPKALEFEARRMIQNLAPYQYFSVLLVNERELQLPAPDHYALQVVKAEGQEFLELTMHFQMTQPTVLAGSTVSWSVYDPTYYIAYSHEHADNVTIRQASNLSCSKQLKLPKLTEELIAYAFSLDQTERDTDGLGRAFAEKILIVCERQGESR</sequence>
<evidence type="ECO:0000313" key="1">
    <source>
        <dbReference type="EMBL" id="SDY28379.1"/>
    </source>
</evidence>
<protein>
    <submittedName>
        <fullName evidence="1">ABC-type uncharacterized transport system, substrate-binding protein</fullName>
    </submittedName>
</protein>
<organism evidence="1 2">
    <name type="scientific">Nitrosomonas halophila</name>
    <dbReference type="NCBI Taxonomy" id="44576"/>
    <lineage>
        <taxon>Bacteria</taxon>
        <taxon>Pseudomonadati</taxon>
        <taxon>Pseudomonadota</taxon>
        <taxon>Betaproteobacteria</taxon>
        <taxon>Nitrosomonadales</taxon>
        <taxon>Nitrosomonadaceae</taxon>
        <taxon>Nitrosomonas</taxon>
    </lineage>
</organism>
<dbReference type="STRING" id="44576.SAMN05421881_102724"/>